<dbReference type="PROSITE" id="PS50011">
    <property type="entry name" value="PROTEIN_KINASE_DOM"/>
    <property type="match status" value="1"/>
</dbReference>
<keyword evidence="4" id="KW-0418">Kinase</keyword>
<sequence length="97" mass="11085">IDVWSVGCIYMELMNRKPLFPGKDHVHQMRLLTELLGTPTKADLGFIKNKDAMTCLSQLPRHPRKALLKTFPHVNQSAIDLVEKMLTFDPDKRITGI</sequence>
<dbReference type="SUPFAM" id="SSF56112">
    <property type="entry name" value="Protein kinase-like (PK-like)"/>
    <property type="match status" value="1"/>
</dbReference>
<gene>
    <name evidence="4" type="ORF">Tco_0952923</name>
</gene>
<reference evidence="4" key="1">
    <citation type="journal article" date="2022" name="Int. J. Mol. Sci.">
        <title>Draft Genome of Tanacetum Coccineum: Genomic Comparison of Closely Related Tanacetum-Family Plants.</title>
        <authorList>
            <person name="Yamashiro T."/>
            <person name="Shiraishi A."/>
            <person name="Nakayama K."/>
            <person name="Satake H."/>
        </authorList>
    </citation>
    <scope>NUCLEOTIDE SEQUENCE</scope>
</reference>
<keyword evidence="2" id="KW-0067">ATP-binding</keyword>
<reference evidence="4" key="2">
    <citation type="submission" date="2022-01" db="EMBL/GenBank/DDBJ databases">
        <authorList>
            <person name="Yamashiro T."/>
            <person name="Shiraishi A."/>
            <person name="Satake H."/>
            <person name="Nakayama K."/>
        </authorList>
    </citation>
    <scope>NUCLEOTIDE SEQUENCE</scope>
</reference>
<evidence type="ECO:0000256" key="2">
    <source>
        <dbReference type="ARBA" id="ARBA00022840"/>
    </source>
</evidence>
<feature type="domain" description="Protein kinase" evidence="3">
    <location>
        <begin position="1"/>
        <end position="97"/>
    </location>
</feature>
<proteinExistence type="predicted"/>
<dbReference type="GO" id="GO:0016301">
    <property type="term" value="F:kinase activity"/>
    <property type="evidence" value="ECO:0007669"/>
    <property type="project" value="UniProtKB-KW"/>
</dbReference>
<dbReference type="PANTHER" id="PTHR24055">
    <property type="entry name" value="MITOGEN-ACTIVATED PROTEIN KINASE"/>
    <property type="match status" value="1"/>
</dbReference>
<dbReference type="Pfam" id="PF00069">
    <property type="entry name" value="Pkinase"/>
    <property type="match status" value="1"/>
</dbReference>
<keyword evidence="4" id="KW-0808">Transferase</keyword>
<dbReference type="InterPro" id="IPR050117">
    <property type="entry name" value="MAPK"/>
</dbReference>
<protein>
    <submittedName>
        <fullName evidence="4">Mitogen-activated protein kinase 3</fullName>
    </submittedName>
</protein>
<keyword evidence="5" id="KW-1185">Reference proteome</keyword>
<dbReference type="Gene3D" id="1.10.510.10">
    <property type="entry name" value="Transferase(Phosphotransferase) domain 1"/>
    <property type="match status" value="1"/>
</dbReference>
<evidence type="ECO:0000313" key="5">
    <source>
        <dbReference type="Proteomes" id="UP001151760"/>
    </source>
</evidence>
<comment type="caution">
    <text evidence="4">The sequence shown here is derived from an EMBL/GenBank/DDBJ whole genome shotgun (WGS) entry which is preliminary data.</text>
</comment>
<keyword evidence="1" id="KW-0547">Nucleotide-binding</keyword>
<evidence type="ECO:0000259" key="3">
    <source>
        <dbReference type="PROSITE" id="PS50011"/>
    </source>
</evidence>
<dbReference type="EMBL" id="BQNB010015793">
    <property type="protein sequence ID" value="GJT44208.1"/>
    <property type="molecule type" value="Genomic_DNA"/>
</dbReference>
<feature type="non-terminal residue" evidence="4">
    <location>
        <position position="1"/>
    </location>
</feature>
<dbReference type="InterPro" id="IPR011009">
    <property type="entry name" value="Kinase-like_dom_sf"/>
</dbReference>
<dbReference type="Proteomes" id="UP001151760">
    <property type="component" value="Unassembled WGS sequence"/>
</dbReference>
<evidence type="ECO:0000256" key="1">
    <source>
        <dbReference type="ARBA" id="ARBA00022741"/>
    </source>
</evidence>
<organism evidence="4 5">
    <name type="scientific">Tanacetum coccineum</name>
    <dbReference type="NCBI Taxonomy" id="301880"/>
    <lineage>
        <taxon>Eukaryota</taxon>
        <taxon>Viridiplantae</taxon>
        <taxon>Streptophyta</taxon>
        <taxon>Embryophyta</taxon>
        <taxon>Tracheophyta</taxon>
        <taxon>Spermatophyta</taxon>
        <taxon>Magnoliopsida</taxon>
        <taxon>eudicotyledons</taxon>
        <taxon>Gunneridae</taxon>
        <taxon>Pentapetalae</taxon>
        <taxon>asterids</taxon>
        <taxon>campanulids</taxon>
        <taxon>Asterales</taxon>
        <taxon>Asteraceae</taxon>
        <taxon>Asteroideae</taxon>
        <taxon>Anthemideae</taxon>
        <taxon>Anthemidinae</taxon>
        <taxon>Tanacetum</taxon>
    </lineage>
</organism>
<evidence type="ECO:0000313" key="4">
    <source>
        <dbReference type="EMBL" id="GJT44208.1"/>
    </source>
</evidence>
<name>A0ABQ5E087_9ASTR</name>
<accession>A0ABQ5E087</accession>
<dbReference type="InterPro" id="IPR000719">
    <property type="entry name" value="Prot_kinase_dom"/>
</dbReference>